<evidence type="ECO:0000313" key="3">
    <source>
        <dbReference type="Proteomes" id="UP000012040"/>
    </source>
</evidence>
<gene>
    <name evidence="2" type="ORF">A11Q_37</name>
</gene>
<dbReference type="PATRIC" id="fig|1184267.3.peg.39"/>
<name>M4V4J7_9BACT</name>
<feature type="signal peptide" evidence="1">
    <location>
        <begin position="1"/>
        <end position="22"/>
    </location>
</feature>
<reference evidence="2 3" key="1">
    <citation type="journal article" date="2013" name="ISME J.">
        <title>By their genes ye shall know them: genomic signatures of predatory bacteria.</title>
        <authorList>
            <person name="Pasternak Z."/>
            <person name="Pietrokovski S."/>
            <person name="Rotem O."/>
            <person name="Gophna U."/>
            <person name="Lurie-Weinberger M.N."/>
            <person name="Jurkevitch E."/>
        </authorList>
    </citation>
    <scope>NUCLEOTIDE SEQUENCE [LARGE SCALE GENOMIC DNA]</scope>
    <source>
        <strain evidence="2 3">JSS</strain>
    </source>
</reference>
<organism evidence="2 3">
    <name type="scientific">Pseudobdellovibrio exovorus JSS</name>
    <dbReference type="NCBI Taxonomy" id="1184267"/>
    <lineage>
        <taxon>Bacteria</taxon>
        <taxon>Pseudomonadati</taxon>
        <taxon>Bdellovibrionota</taxon>
        <taxon>Bdellovibrionia</taxon>
        <taxon>Bdellovibrionales</taxon>
        <taxon>Pseudobdellovibrionaceae</taxon>
        <taxon>Pseudobdellovibrio</taxon>
    </lineage>
</organism>
<dbReference type="Proteomes" id="UP000012040">
    <property type="component" value="Chromosome"/>
</dbReference>
<dbReference type="EMBL" id="CP003537">
    <property type="protein sequence ID" value="AGH94257.1"/>
    <property type="molecule type" value="Genomic_DNA"/>
</dbReference>
<dbReference type="STRING" id="1184267.A11Q_37"/>
<dbReference type="KEGG" id="bex:A11Q_37"/>
<dbReference type="RefSeq" id="WP_015468747.1">
    <property type="nucleotide sequence ID" value="NC_020813.1"/>
</dbReference>
<feature type="chain" id="PRO_5004059942" evidence="1">
    <location>
        <begin position="23"/>
        <end position="235"/>
    </location>
</feature>
<protein>
    <submittedName>
        <fullName evidence="2">Uncharacterized protein</fullName>
    </submittedName>
</protein>
<evidence type="ECO:0000256" key="1">
    <source>
        <dbReference type="SAM" id="SignalP"/>
    </source>
</evidence>
<accession>M4V4J7</accession>
<dbReference type="AlphaFoldDB" id="M4V4J7"/>
<proteinExistence type="predicted"/>
<keyword evidence="3" id="KW-1185">Reference proteome</keyword>
<keyword evidence="1" id="KW-0732">Signal</keyword>
<evidence type="ECO:0000313" key="2">
    <source>
        <dbReference type="EMBL" id="AGH94257.1"/>
    </source>
</evidence>
<dbReference type="HOGENOM" id="CLU_1150100_0_0_7"/>
<sequence>MKSINLMLALMLGMAFSFSAWAEEGATTVGDGGHVVICKTPEGWSAGRLLDLFEAEVLGKSVIFDLGSEELSIIDKVSLGLSRAQETLNLKSGEINSMLSVAERFLKFPYDPWKRAKTENGGAVYAIKAKDPLVSRQVYYELERRNCYVDTVVIHPDFSDRRSQQTKTYENICLANVIGLRQCFLTNTRHLRTMSSDEKACLVIHETLRFLPQSKSFKKDSDLRRMTYQICTGQI</sequence>